<name>A0A8X8W216_SALSN</name>
<dbReference type="AlphaFoldDB" id="A0A8X8W216"/>
<evidence type="ECO:0000313" key="3">
    <source>
        <dbReference type="Proteomes" id="UP000298416"/>
    </source>
</evidence>
<evidence type="ECO:0000256" key="1">
    <source>
        <dbReference type="SAM" id="MobiDB-lite"/>
    </source>
</evidence>
<reference evidence="2" key="1">
    <citation type="submission" date="2018-01" db="EMBL/GenBank/DDBJ databases">
        <authorList>
            <person name="Mao J.F."/>
        </authorList>
    </citation>
    <scope>NUCLEOTIDE SEQUENCE</scope>
    <source>
        <strain evidence="2">Huo1</strain>
        <tissue evidence="2">Leaf</tissue>
    </source>
</reference>
<evidence type="ECO:0000313" key="2">
    <source>
        <dbReference type="EMBL" id="KAG6386662.1"/>
    </source>
</evidence>
<gene>
    <name evidence="2" type="ORF">SASPL_151831</name>
</gene>
<organism evidence="2">
    <name type="scientific">Salvia splendens</name>
    <name type="common">Scarlet sage</name>
    <dbReference type="NCBI Taxonomy" id="180675"/>
    <lineage>
        <taxon>Eukaryota</taxon>
        <taxon>Viridiplantae</taxon>
        <taxon>Streptophyta</taxon>
        <taxon>Embryophyta</taxon>
        <taxon>Tracheophyta</taxon>
        <taxon>Spermatophyta</taxon>
        <taxon>Magnoliopsida</taxon>
        <taxon>eudicotyledons</taxon>
        <taxon>Gunneridae</taxon>
        <taxon>Pentapetalae</taxon>
        <taxon>asterids</taxon>
        <taxon>lamiids</taxon>
        <taxon>Lamiales</taxon>
        <taxon>Lamiaceae</taxon>
        <taxon>Nepetoideae</taxon>
        <taxon>Mentheae</taxon>
        <taxon>Salviinae</taxon>
        <taxon>Salvia</taxon>
        <taxon>Salvia subgen. Calosphace</taxon>
        <taxon>core Calosphace</taxon>
    </lineage>
</organism>
<dbReference type="EMBL" id="PNBA02000021">
    <property type="protein sequence ID" value="KAG6386662.1"/>
    <property type="molecule type" value="Genomic_DNA"/>
</dbReference>
<feature type="region of interest" description="Disordered" evidence="1">
    <location>
        <begin position="1"/>
        <end position="42"/>
    </location>
</feature>
<accession>A0A8X8W216</accession>
<sequence>MTPWASSASTTPPSPPTRRISSPSFQPPRPTKTRVWTASPTTGADQKVHAVLVAGQTHVFRLISNVMAIIKNLSFKESAVAVAERRRQPEKWPEWLPAGDQLLLQESAVEANVTVAADGSGV</sequence>
<feature type="compositionally biased region" description="Low complexity" evidence="1">
    <location>
        <begin position="1"/>
        <end position="24"/>
    </location>
</feature>
<reference evidence="2" key="2">
    <citation type="submission" date="2020-08" db="EMBL/GenBank/DDBJ databases">
        <title>Plant Genome Project.</title>
        <authorList>
            <person name="Zhang R.-G."/>
        </authorList>
    </citation>
    <scope>NUCLEOTIDE SEQUENCE</scope>
    <source>
        <strain evidence="2">Huo1</strain>
        <tissue evidence="2">Leaf</tissue>
    </source>
</reference>
<proteinExistence type="predicted"/>
<protein>
    <submittedName>
        <fullName evidence="2">Uncharacterized protein</fullName>
    </submittedName>
</protein>
<dbReference type="Proteomes" id="UP000298416">
    <property type="component" value="Unassembled WGS sequence"/>
</dbReference>
<keyword evidence="3" id="KW-1185">Reference proteome</keyword>
<comment type="caution">
    <text evidence="2">The sequence shown here is derived from an EMBL/GenBank/DDBJ whole genome shotgun (WGS) entry which is preliminary data.</text>
</comment>